<organism evidence="1 2">
    <name type="scientific">Gossypium schwendimanii</name>
    <name type="common">Cotton</name>
    <dbReference type="NCBI Taxonomy" id="34291"/>
    <lineage>
        <taxon>Eukaryota</taxon>
        <taxon>Viridiplantae</taxon>
        <taxon>Streptophyta</taxon>
        <taxon>Embryophyta</taxon>
        <taxon>Tracheophyta</taxon>
        <taxon>Spermatophyta</taxon>
        <taxon>Magnoliopsida</taxon>
        <taxon>eudicotyledons</taxon>
        <taxon>Gunneridae</taxon>
        <taxon>Pentapetalae</taxon>
        <taxon>rosids</taxon>
        <taxon>malvids</taxon>
        <taxon>Malvales</taxon>
        <taxon>Malvaceae</taxon>
        <taxon>Malvoideae</taxon>
        <taxon>Gossypium</taxon>
    </lineage>
</organism>
<dbReference type="EMBL" id="JABFAF010000010">
    <property type="protein sequence ID" value="MBA0869537.1"/>
    <property type="molecule type" value="Genomic_DNA"/>
</dbReference>
<keyword evidence="2" id="KW-1185">Reference proteome</keyword>
<evidence type="ECO:0000313" key="2">
    <source>
        <dbReference type="Proteomes" id="UP000593576"/>
    </source>
</evidence>
<reference evidence="1 2" key="1">
    <citation type="journal article" date="2019" name="Genome Biol. Evol.">
        <title>Insights into the evolution of the New World diploid cottons (Gossypium, subgenus Houzingenia) based on genome sequencing.</title>
        <authorList>
            <person name="Grover C.E."/>
            <person name="Arick M.A. 2nd"/>
            <person name="Thrash A."/>
            <person name="Conover J.L."/>
            <person name="Sanders W.S."/>
            <person name="Peterson D.G."/>
            <person name="Frelichowski J.E."/>
            <person name="Scheffler J.A."/>
            <person name="Scheffler B.E."/>
            <person name="Wendel J.F."/>
        </authorList>
    </citation>
    <scope>NUCLEOTIDE SEQUENCE [LARGE SCALE GENOMIC DNA]</scope>
    <source>
        <strain evidence="1">1</strain>
        <tissue evidence="1">Leaf</tissue>
    </source>
</reference>
<sequence length="292" mass="32148">MGVSIRPEAMAWPWICLSWSMDLLDSIRENGGSSYHHGLEGVALARYQTWVYTVARYHSTTRPPVLVASDAPAGNRTRVCTVAGYYSTTRPLVLLGSASTARFVPPDLIIQEEITVSCKMGVLVRSELYGSAVDLFELVHGFAEGKKRSSEALLLSSEDQIVAKNPYPRKSAEIITATAMHQPGIEPGSVPWQVTFGHCVPKEDSFRLGNLIEHCEYMVHVTKFIHTRGNNRVNGKWEFLLGLGSDFARSAVIVTASLEDAPAGNRTRVCTVAGYYSTTRPLVLVVNAEKYK</sequence>
<dbReference type="Proteomes" id="UP000593576">
    <property type="component" value="Unassembled WGS sequence"/>
</dbReference>
<gene>
    <name evidence="1" type="ORF">Goshw_029750</name>
</gene>
<comment type="caution">
    <text evidence="1">The sequence shown here is derived from an EMBL/GenBank/DDBJ whole genome shotgun (WGS) entry which is preliminary data.</text>
</comment>
<dbReference type="AlphaFoldDB" id="A0A7J9MFA3"/>
<protein>
    <submittedName>
        <fullName evidence="1">Uncharacterized protein</fullName>
    </submittedName>
</protein>
<name>A0A7J9MFA3_GOSSC</name>
<dbReference type="OrthoDB" id="1727964at2759"/>
<accession>A0A7J9MFA3</accession>
<evidence type="ECO:0000313" key="1">
    <source>
        <dbReference type="EMBL" id="MBA0869537.1"/>
    </source>
</evidence>
<proteinExistence type="predicted"/>